<feature type="non-terminal residue" evidence="5">
    <location>
        <position position="526"/>
    </location>
</feature>
<dbReference type="AlphaFoldDB" id="A0A382B883"/>
<feature type="non-terminal residue" evidence="5">
    <location>
        <position position="1"/>
    </location>
</feature>
<evidence type="ECO:0008006" key="6">
    <source>
        <dbReference type="Google" id="ProtNLM"/>
    </source>
</evidence>
<sequence>VKIYFYFAIGLIGPLGVILAQSDPTKIRSVTINGNESISQKDLTGLLRQKPSSWLFRGAKLEPRLVKLDALTLKNYYHSQGFLNAIIKESYLIENDFADLFFNIVEGKQFFVSNINIHGNKLISNNELNYILGIAVNQPYNPVRINENFTLLENRYHEFGKLFVKLKIQDEVSDSVAISIIVDEGPDVVIHRTFIDKEGIDSVQVFRELKYNRGDVYSLSKMDLSKRRLRETGIFSMVNLIPVKVADSDSLVNIVIELNRFKQREWVSVGGYEPVEFYEGTEPLPAIGGFIEWRNRSIYNSTTNFSTKLMVGIPWETKFNKPRFRYDITVFNNWLFLIRWPTKVTGFYETLVNYQEERNNFPRIERYGLEISQQVNLDERSFFGNNAVWEYFSDQEDSLQKLQQRSISMRFHFDRKDVHLNPRRGYLFDIYLKSTGYFLGGERDFLKADVSIQKYVPVGDESVFALRLKSGVIYDWKEKDFIDYSYEKFYLGGSTSMRGWDVLRFEESGEDPIGEIIRFMTNIEYR</sequence>
<dbReference type="EMBL" id="UINC01028648">
    <property type="protein sequence ID" value="SVB10005.1"/>
    <property type="molecule type" value="Genomic_DNA"/>
</dbReference>
<accession>A0A382B883</accession>
<dbReference type="GO" id="GO:0019867">
    <property type="term" value="C:outer membrane"/>
    <property type="evidence" value="ECO:0007669"/>
    <property type="project" value="InterPro"/>
</dbReference>
<gene>
    <name evidence="5" type="ORF">METZ01_LOCUS162859</name>
</gene>
<feature type="domain" description="POTRA" evidence="4">
    <location>
        <begin position="112"/>
        <end position="185"/>
    </location>
</feature>
<evidence type="ECO:0000313" key="5">
    <source>
        <dbReference type="EMBL" id="SVB10005.1"/>
    </source>
</evidence>
<reference evidence="5" key="1">
    <citation type="submission" date="2018-05" db="EMBL/GenBank/DDBJ databases">
        <authorList>
            <person name="Lanie J.A."/>
            <person name="Ng W.-L."/>
            <person name="Kazmierczak K.M."/>
            <person name="Andrzejewski T.M."/>
            <person name="Davidsen T.M."/>
            <person name="Wayne K.J."/>
            <person name="Tettelin H."/>
            <person name="Glass J.I."/>
            <person name="Rusch D."/>
            <person name="Podicherti R."/>
            <person name="Tsui H.-C.T."/>
            <person name="Winkler M.E."/>
        </authorList>
    </citation>
    <scope>NUCLEOTIDE SEQUENCE</scope>
</reference>
<evidence type="ECO:0000256" key="1">
    <source>
        <dbReference type="ARBA" id="ARBA00004370"/>
    </source>
</evidence>
<dbReference type="Pfam" id="PF07244">
    <property type="entry name" value="POTRA"/>
    <property type="match status" value="2"/>
</dbReference>
<evidence type="ECO:0000259" key="3">
    <source>
        <dbReference type="Pfam" id="PF01103"/>
    </source>
</evidence>
<evidence type="ECO:0000256" key="2">
    <source>
        <dbReference type="ARBA" id="ARBA00023136"/>
    </source>
</evidence>
<protein>
    <recommendedName>
        <fullName evidence="6">POTRA domain-containing protein</fullName>
    </recommendedName>
</protein>
<dbReference type="InterPro" id="IPR000184">
    <property type="entry name" value="Bac_surfAg_D15"/>
</dbReference>
<dbReference type="Gene3D" id="2.40.160.50">
    <property type="entry name" value="membrane protein fhac: a member of the omp85/tpsb transporter family"/>
    <property type="match status" value="1"/>
</dbReference>
<organism evidence="5">
    <name type="scientific">marine metagenome</name>
    <dbReference type="NCBI Taxonomy" id="408172"/>
    <lineage>
        <taxon>unclassified sequences</taxon>
        <taxon>metagenomes</taxon>
        <taxon>ecological metagenomes</taxon>
    </lineage>
</organism>
<keyword evidence="2" id="KW-0472">Membrane</keyword>
<dbReference type="InterPro" id="IPR010827">
    <property type="entry name" value="BamA/TamA_POTRA"/>
</dbReference>
<name>A0A382B883_9ZZZZ</name>
<comment type="subcellular location">
    <subcellularLocation>
        <location evidence="1">Membrane</location>
    </subcellularLocation>
</comment>
<feature type="domain" description="Bacterial surface antigen (D15)" evidence="3">
    <location>
        <begin position="318"/>
        <end position="526"/>
    </location>
</feature>
<proteinExistence type="predicted"/>
<evidence type="ECO:0000259" key="4">
    <source>
        <dbReference type="Pfam" id="PF07244"/>
    </source>
</evidence>
<feature type="domain" description="POTRA" evidence="4">
    <location>
        <begin position="26"/>
        <end position="107"/>
    </location>
</feature>
<dbReference type="Gene3D" id="3.10.20.310">
    <property type="entry name" value="membrane protein fhac"/>
    <property type="match status" value="3"/>
</dbReference>
<dbReference type="Pfam" id="PF01103">
    <property type="entry name" value="Omp85"/>
    <property type="match status" value="1"/>
</dbReference>